<evidence type="ECO:0000313" key="2">
    <source>
        <dbReference type="Proteomes" id="UP000201728"/>
    </source>
</evidence>
<sequence>MDKFNVRRQELDKLHAWILILIKAAYLPAIQADI</sequence>
<proteinExistence type="predicted"/>
<reference evidence="2" key="1">
    <citation type="submission" date="2016-07" db="EMBL/GenBank/DDBJ databases">
        <authorList>
            <person name="Florea S."/>
            <person name="Webb J.S."/>
            <person name="Jaromczyk J."/>
            <person name="Schardl C.L."/>
        </authorList>
    </citation>
    <scope>NUCLEOTIDE SEQUENCE [LARGE SCALE GENOMIC DNA]</scope>
    <source>
        <strain evidence="2">CDC-D5610</strain>
    </source>
</reference>
<name>A0A222P6B7_9GAMM</name>
<keyword evidence="2" id="KW-1185">Reference proteome</keyword>
<dbReference type="KEGG" id="lcd:clem_14310"/>
<evidence type="ECO:0000313" key="1">
    <source>
        <dbReference type="EMBL" id="ASQ47388.1"/>
    </source>
</evidence>
<protein>
    <submittedName>
        <fullName evidence="1">Uncharacterized protein</fullName>
    </submittedName>
</protein>
<dbReference type="Proteomes" id="UP000201728">
    <property type="component" value="Chromosome"/>
</dbReference>
<dbReference type="AlphaFoldDB" id="A0A222P6B7"/>
<accession>A0A222P6B7</accession>
<gene>
    <name evidence="1" type="ORF">clem_14310</name>
</gene>
<dbReference type="EMBL" id="CP016397">
    <property type="protein sequence ID" value="ASQ47388.1"/>
    <property type="molecule type" value="Genomic_DNA"/>
</dbReference>
<organism evidence="1 2">
    <name type="scientific">Legionella clemsonensis</name>
    <dbReference type="NCBI Taxonomy" id="1867846"/>
    <lineage>
        <taxon>Bacteria</taxon>
        <taxon>Pseudomonadati</taxon>
        <taxon>Pseudomonadota</taxon>
        <taxon>Gammaproteobacteria</taxon>
        <taxon>Legionellales</taxon>
        <taxon>Legionellaceae</taxon>
        <taxon>Legionella</taxon>
    </lineage>
</organism>